<dbReference type="Proteomes" id="UP000032304">
    <property type="component" value="Chromosome 9"/>
</dbReference>
<gene>
    <name evidence="8" type="ORF">B456_009G435200</name>
</gene>
<evidence type="ECO:0000313" key="9">
    <source>
        <dbReference type="Proteomes" id="UP000032304"/>
    </source>
</evidence>
<keyword evidence="4" id="KW-0819">tRNA processing</keyword>
<keyword evidence="3" id="KW-0949">S-adenosyl-L-methionine</keyword>
<sequence length="454" mass="51457">MLLKKKLKFQSNIFIKKLNLIFKKNNLHNALFFIISRNGIVQCQGLRRDYYDLSKAPIKTFDSVYQMLIHFRTRIRSRTTANPFNPLQTLIPKSSKTLKMSAAQSDAKPKRPICPSCSKPARVCLCSRIRTRNLDNSISVTILQHSLERNHPLNSTRIAKLGLKNLNVVTVFEVDFEARFEIRLLEPGLGLIGPESSGFDQVREKGITQKAGFEVKGDGKCQDEKNRDLIDENESPCEKLDKGSHVDAINGEGVVINATMIKYGAVSHLSHIWKVDTHGKKPKFEHIVTSTMAKEALRGGFVVKKLGRKKLEGNMELELEESEEFEIKVPQGSVLLFPSQNAIGVDELKSMHFEVKNLIVLDGTWSKAGRVYNENPWLKLLPHLRLDLDRMSLYSEIRSQPKVGCLSTIESIVYSLKALGEKVDGLENLLDVFESMVGDQRRLKDERLSKRTKD</sequence>
<evidence type="ECO:0000313" key="8">
    <source>
        <dbReference type="EMBL" id="KJB62768.1"/>
    </source>
</evidence>
<dbReference type="PANTHER" id="PTHR21392:SF0">
    <property type="entry name" value="TRNA-URIDINE AMINOCARBOXYPROPYLTRANSFERASE 2"/>
    <property type="match status" value="1"/>
</dbReference>
<reference evidence="8 9" key="1">
    <citation type="journal article" date="2012" name="Nature">
        <title>Repeated polyploidization of Gossypium genomes and the evolution of spinnable cotton fibres.</title>
        <authorList>
            <person name="Paterson A.H."/>
            <person name="Wendel J.F."/>
            <person name="Gundlach H."/>
            <person name="Guo H."/>
            <person name="Jenkins J."/>
            <person name="Jin D."/>
            <person name="Llewellyn D."/>
            <person name="Showmaker K.C."/>
            <person name="Shu S."/>
            <person name="Udall J."/>
            <person name="Yoo M.J."/>
            <person name="Byers R."/>
            <person name="Chen W."/>
            <person name="Doron-Faigenboim A."/>
            <person name="Duke M.V."/>
            <person name="Gong L."/>
            <person name="Grimwood J."/>
            <person name="Grover C."/>
            <person name="Grupp K."/>
            <person name="Hu G."/>
            <person name="Lee T.H."/>
            <person name="Li J."/>
            <person name="Lin L."/>
            <person name="Liu T."/>
            <person name="Marler B.S."/>
            <person name="Page J.T."/>
            <person name="Roberts A.W."/>
            <person name="Romanel E."/>
            <person name="Sanders W.S."/>
            <person name="Szadkowski E."/>
            <person name="Tan X."/>
            <person name="Tang H."/>
            <person name="Xu C."/>
            <person name="Wang J."/>
            <person name="Wang Z."/>
            <person name="Zhang D."/>
            <person name="Zhang L."/>
            <person name="Ashrafi H."/>
            <person name="Bedon F."/>
            <person name="Bowers J.E."/>
            <person name="Brubaker C.L."/>
            <person name="Chee P.W."/>
            <person name="Das S."/>
            <person name="Gingle A.R."/>
            <person name="Haigler C.H."/>
            <person name="Harker D."/>
            <person name="Hoffmann L.V."/>
            <person name="Hovav R."/>
            <person name="Jones D.C."/>
            <person name="Lemke C."/>
            <person name="Mansoor S."/>
            <person name="ur Rahman M."/>
            <person name="Rainville L.N."/>
            <person name="Rambani A."/>
            <person name="Reddy U.K."/>
            <person name="Rong J.K."/>
            <person name="Saranga Y."/>
            <person name="Scheffler B.E."/>
            <person name="Scheffler J.A."/>
            <person name="Stelly D.M."/>
            <person name="Triplett B.A."/>
            <person name="Van Deynze A."/>
            <person name="Vaslin M.F."/>
            <person name="Waghmare V.N."/>
            <person name="Walford S.A."/>
            <person name="Wright R.J."/>
            <person name="Zaki E.A."/>
            <person name="Zhang T."/>
            <person name="Dennis E.S."/>
            <person name="Mayer K.F."/>
            <person name="Peterson D.G."/>
            <person name="Rokhsar D.S."/>
            <person name="Wang X."/>
            <person name="Schmutz J."/>
        </authorList>
    </citation>
    <scope>NUCLEOTIDE SEQUENCE [LARGE SCALE GENOMIC DNA]</scope>
</reference>
<evidence type="ECO:0000256" key="2">
    <source>
        <dbReference type="ARBA" id="ARBA00022679"/>
    </source>
</evidence>
<dbReference type="InterPro" id="IPR039262">
    <property type="entry name" value="DTWD2/TAPT"/>
</dbReference>
<evidence type="ECO:0000256" key="6">
    <source>
        <dbReference type="ARBA" id="ARBA00048718"/>
    </source>
</evidence>
<evidence type="ECO:0000256" key="1">
    <source>
        <dbReference type="ARBA" id="ARBA00012386"/>
    </source>
</evidence>
<dbReference type="EC" id="2.5.1.25" evidence="1"/>
<comment type="similarity">
    <text evidence="5">Belongs to the TDD superfamily. DTWD2 family.</text>
</comment>
<evidence type="ECO:0000256" key="3">
    <source>
        <dbReference type="ARBA" id="ARBA00022691"/>
    </source>
</evidence>
<keyword evidence="9" id="KW-1185">Reference proteome</keyword>
<accession>A0A0D2SI16</accession>
<organism evidence="8 9">
    <name type="scientific">Gossypium raimondii</name>
    <name type="common">Peruvian cotton</name>
    <name type="synonym">Gossypium klotzschianum subsp. raimondii</name>
    <dbReference type="NCBI Taxonomy" id="29730"/>
    <lineage>
        <taxon>Eukaryota</taxon>
        <taxon>Viridiplantae</taxon>
        <taxon>Streptophyta</taxon>
        <taxon>Embryophyta</taxon>
        <taxon>Tracheophyta</taxon>
        <taxon>Spermatophyta</taxon>
        <taxon>Magnoliopsida</taxon>
        <taxon>eudicotyledons</taxon>
        <taxon>Gunneridae</taxon>
        <taxon>Pentapetalae</taxon>
        <taxon>rosids</taxon>
        <taxon>malvids</taxon>
        <taxon>Malvales</taxon>
        <taxon>Malvaceae</taxon>
        <taxon>Malvoideae</taxon>
        <taxon>Gossypium</taxon>
    </lineage>
</organism>
<dbReference type="PANTHER" id="PTHR21392">
    <property type="entry name" value="TRNA-URIDINE AMINOCARBOXYPROPYLTRANSFERASE 2"/>
    <property type="match status" value="1"/>
</dbReference>
<evidence type="ECO:0000256" key="4">
    <source>
        <dbReference type="ARBA" id="ARBA00022694"/>
    </source>
</evidence>
<dbReference type="SMART" id="SM01144">
    <property type="entry name" value="DTW"/>
    <property type="match status" value="1"/>
</dbReference>
<dbReference type="eggNOG" id="KOG4382">
    <property type="taxonomic scope" value="Eukaryota"/>
</dbReference>
<proteinExistence type="inferred from homology"/>
<evidence type="ECO:0000256" key="5">
    <source>
        <dbReference type="ARBA" id="ARBA00034489"/>
    </source>
</evidence>
<dbReference type="STRING" id="29730.A0A0D2SI16"/>
<dbReference type="Gramene" id="KJB62768">
    <property type="protein sequence ID" value="KJB62768"/>
    <property type="gene ID" value="B456_009G435200"/>
</dbReference>
<dbReference type="AlphaFoldDB" id="A0A0D2SI16"/>
<dbReference type="GO" id="GO:0008033">
    <property type="term" value="P:tRNA processing"/>
    <property type="evidence" value="ECO:0007669"/>
    <property type="project" value="UniProtKB-KW"/>
</dbReference>
<protein>
    <recommendedName>
        <fullName evidence="1">tRNA-uridine aminocarboxypropyltransferase</fullName>
        <ecNumber evidence="1">2.5.1.25</ecNumber>
    </recommendedName>
</protein>
<keyword evidence="2" id="KW-0808">Transferase</keyword>
<evidence type="ECO:0000259" key="7">
    <source>
        <dbReference type="SMART" id="SM01144"/>
    </source>
</evidence>
<dbReference type="OMA" id="VTILQHA"/>
<comment type="catalytic activity">
    <reaction evidence="6">
        <text>a uridine in tRNA + S-adenosyl-L-methionine = a 3-[(3S)-3-amino-3-carboxypropyl]uridine in tRNA + S-methyl-5'-thioadenosine + H(+)</text>
        <dbReference type="Rhea" id="RHEA:62432"/>
        <dbReference type="Rhea" id="RHEA-COMP:13339"/>
        <dbReference type="Rhea" id="RHEA-COMP:16092"/>
        <dbReference type="ChEBI" id="CHEBI:15378"/>
        <dbReference type="ChEBI" id="CHEBI:17509"/>
        <dbReference type="ChEBI" id="CHEBI:59789"/>
        <dbReference type="ChEBI" id="CHEBI:65315"/>
        <dbReference type="ChEBI" id="CHEBI:82930"/>
        <dbReference type="EC" id="2.5.1.25"/>
    </reaction>
</comment>
<dbReference type="GO" id="GO:0016432">
    <property type="term" value="F:tRNA-uridine aminocarboxypropyltransferase activity"/>
    <property type="evidence" value="ECO:0007669"/>
    <property type="project" value="UniProtKB-EC"/>
</dbReference>
<dbReference type="EMBL" id="CM001748">
    <property type="protein sequence ID" value="KJB62768.1"/>
    <property type="molecule type" value="Genomic_DNA"/>
</dbReference>
<dbReference type="Pfam" id="PF03942">
    <property type="entry name" value="DTW"/>
    <property type="match status" value="2"/>
</dbReference>
<name>A0A0D2SI16_GOSRA</name>
<feature type="domain" description="DTW" evidence="7">
    <location>
        <begin position="110"/>
        <end position="445"/>
    </location>
</feature>
<dbReference type="InterPro" id="IPR005636">
    <property type="entry name" value="DTW"/>
</dbReference>